<dbReference type="GO" id="GO:0008168">
    <property type="term" value="F:methyltransferase activity"/>
    <property type="evidence" value="ECO:0007669"/>
    <property type="project" value="InterPro"/>
</dbReference>
<sequence length="509" mass="56271">MKEQSVEDLMKGNRVFEPPQFLTGGERRVPKMGMTDGVEFVVDERTPVVGMARVGWADQKIVHCPLNRMASTDLGPLLHVLIVPSVDEQLHPMEHASNIFNLIFDFDFLNLIYLCCEFVFLYSHLLNKSNQPTERPMDSPLQLAYFGMQSFLSAESSFACIAGVLKTRVGYAGGTAESSSYAEIAGNTEVTELQFDPDKCTYDDVLDWFFDHHDPTKQYPKHYQSTIFWAERALQKANTKFGGRGGVQTCVKKMDTFFPAQDCHQKYWLRTQSAVFNQLNLSNSELVDSSLAAKLNAFLGGDFTDFDVLRQLQTKHGLSDDVTNIVEGFAVGFKIQFMLPRVLRRQYFLTCLELMNMKKCFADVRETDSWASFKMVSKHEAAAAAAAFVLVMENSQLPTPTIASAIIALPTSAPSSVPAPPTSAPHSVPAPPSIPAPRPPIRPQTSSSSSSMYAILSPQPTTQGTPSTSNRNSGSPPKYDPVPSPQGHECCARESWNSGVTAFSSRSNF</sequence>
<dbReference type="Gene3D" id="3.30.1060.10">
    <property type="entry name" value="Peptide methionine sulphoxide reductase MsrA"/>
    <property type="match status" value="1"/>
</dbReference>
<dbReference type="PANTHER" id="PTHR43774:SF1">
    <property type="entry name" value="PEPTIDE METHIONINE SULFOXIDE REDUCTASE MSRA 2"/>
    <property type="match status" value="1"/>
</dbReference>
<feature type="domain" description="Peptide methionine sulphoxide reductase MsrA" evidence="6">
    <location>
        <begin position="144"/>
        <end position="273"/>
    </location>
</feature>
<dbReference type="InterPro" id="IPR036509">
    <property type="entry name" value="Met_Sox_Rdtase_MsrA_sf"/>
</dbReference>
<dbReference type="SUPFAM" id="SSF55068">
    <property type="entry name" value="Peptide methionine sulfoxide reductase"/>
    <property type="match status" value="1"/>
</dbReference>
<dbReference type="EC" id="1.8.4.11" evidence="2"/>
<dbReference type="InterPro" id="IPR014776">
    <property type="entry name" value="4pyrrole_Mease_sub2"/>
</dbReference>
<keyword evidence="7" id="KW-1185">Reference proteome</keyword>
<evidence type="ECO:0000256" key="4">
    <source>
        <dbReference type="ARBA" id="ARBA00030643"/>
    </source>
</evidence>
<proteinExistence type="inferred from homology"/>
<dbReference type="WBParaSite" id="Gr19_v10_g4472.t2">
    <property type="protein sequence ID" value="Gr19_v10_g4472.t2"/>
    <property type="gene ID" value="Gr19_v10_g4472"/>
</dbReference>
<accession>A0A914HU21</accession>
<dbReference type="AlphaFoldDB" id="A0A914HU21"/>
<keyword evidence="3" id="KW-0560">Oxidoreductase</keyword>
<dbReference type="Proteomes" id="UP000887572">
    <property type="component" value="Unplaced"/>
</dbReference>
<feature type="compositionally biased region" description="Low complexity" evidence="5">
    <location>
        <begin position="446"/>
        <end position="469"/>
    </location>
</feature>
<evidence type="ECO:0000313" key="7">
    <source>
        <dbReference type="Proteomes" id="UP000887572"/>
    </source>
</evidence>
<dbReference type="GO" id="GO:0008113">
    <property type="term" value="F:peptide-methionine (S)-S-oxide reductase activity"/>
    <property type="evidence" value="ECO:0007669"/>
    <property type="project" value="UniProtKB-EC"/>
</dbReference>
<dbReference type="InterPro" id="IPR002569">
    <property type="entry name" value="Met_Sox_Rdtase_MsrA_dom"/>
</dbReference>
<evidence type="ECO:0000259" key="6">
    <source>
        <dbReference type="Pfam" id="PF01625"/>
    </source>
</evidence>
<evidence type="ECO:0000256" key="2">
    <source>
        <dbReference type="ARBA" id="ARBA00012502"/>
    </source>
</evidence>
<comment type="similarity">
    <text evidence="1">Belongs to the MsrA Met sulfoxide reductase family.</text>
</comment>
<evidence type="ECO:0000256" key="5">
    <source>
        <dbReference type="SAM" id="MobiDB-lite"/>
    </source>
</evidence>
<name>A0A914HU21_GLORO</name>
<reference evidence="8" key="1">
    <citation type="submission" date="2022-11" db="UniProtKB">
        <authorList>
            <consortium name="WormBaseParasite"/>
        </authorList>
    </citation>
    <scope>IDENTIFICATION</scope>
</reference>
<dbReference type="PANTHER" id="PTHR43774">
    <property type="entry name" value="PEPTIDE METHIONINE SULFOXIDE REDUCTASE"/>
    <property type="match status" value="1"/>
</dbReference>
<feature type="compositionally biased region" description="Pro residues" evidence="5">
    <location>
        <begin position="417"/>
        <end position="442"/>
    </location>
</feature>
<evidence type="ECO:0000256" key="3">
    <source>
        <dbReference type="ARBA" id="ARBA00023002"/>
    </source>
</evidence>
<protein>
    <recommendedName>
        <fullName evidence="2">peptide-methionine (S)-S-oxide reductase</fullName>
        <ecNumber evidence="2">1.8.4.11</ecNumber>
    </recommendedName>
    <alternativeName>
        <fullName evidence="4">Peptide-methionine (S)-S-oxide reductase</fullName>
    </alternativeName>
</protein>
<dbReference type="Gene3D" id="3.30.950.10">
    <property type="entry name" value="Methyltransferase, Cobalt-precorrin-4 Transmethylase, Domain 2"/>
    <property type="match status" value="1"/>
</dbReference>
<feature type="region of interest" description="Disordered" evidence="5">
    <location>
        <begin position="414"/>
        <end position="493"/>
    </location>
</feature>
<dbReference type="Pfam" id="PF01625">
    <property type="entry name" value="PMSR"/>
    <property type="match status" value="1"/>
</dbReference>
<organism evidence="7 8">
    <name type="scientific">Globodera rostochiensis</name>
    <name type="common">Golden nematode worm</name>
    <name type="synonym">Heterodera rostochiensis</name>
    <dbReference type="NCBI Taxonomy" id="31243"/>
    <lineage>
        <taxon>Eukaryota</taxon>
        <taxon>Metazoa</taxon>
        <taxon>Ecdysozoa</taxon>
        <taxon>Nematoda</taxon>
        <taxon>Chromadorea</taxon>
        <taxon>Rhabditida</taxon>
        <taxon>Tylenchina</taxon>
        <taxon>Tylenchomorpha</taxon>
        <taxon>Tylenchoidea</taxon>
        <taxon>Heteroderidae</taxon>
        <taxon>Heteroderinae</taxon>
        <taxon>Globodera</taxon>
    </lineage>
</organism>
<evidence type="ECO:0000313" key="8">
    <source>
        <dbReference type="WBParaSite" id="Gr19_v10_g4472.t2"/>
    </source>
</evidence>
<evidence type="ECO:0000256" key="1">
    <source>
        <dbReference type="ARBA" id="ARBA00005591"/>
    </source>
</evidence>